<reference evidence="3 4" key="1">
    <citation type="journal article" date="2015" name="Genome Announc.">
        <title>Complete Genome Sequence of Polypropylene Glycol- and Polyethylene Glycol-Degrading Sphingopyxis macrogoltabida Strain EY-1.</title>
        <authorList>
            <person name="Ohtsubo Y."/>
            <person name="Nagata Y."/>
            <person name="Numata M."/>
            <person name="Tsuchikane K."/>
            <person name="Hosoyama A."/>
            <person name="Yamazoe A."/>
            <person name="Tsuda M."/>
            <person name="Fujita N."/>
            <person name="Kawai F."/>
        </authorList>
    </citation>
    <scope>NUCLEOTIDE SEQUENCE [LARGE SCALE GENOMIC DNA]</scope>
    <source>
        <strain evidence="3 4">EY-1</strain>
    </source>
</reference>
<evidence type="ECO:0008006" key="5">
    <source>
        <dbReference type="Google" id="ProtNLM"/>
    </source>
</evidence>
<dbReference type="EMBL" id="CP012700">
    <property type="protein sequence ID" value="ALH78929.1"/>
    <property type="molecule type" value="Genomic_DNA"/>
</dbReference>
<evidence type="ECO:0000313" key="4">
    <source>
        <dbReference type="Proteomes" id="UP000058074"/>
    </source>
</evidence>
<sequence length="593" mass="65817">MRHDLLTRLGFGSALALLLAGVAAPSLADEPATSAPQTPPLTAGESDIPDPDIRAWWNLTYNRKPAPPVPGKDYGMDAATGRFIHPKATPLVRKAPNFPGQLDHWDQNSYAKNVEQIAFYDFIPSTGHTWQSIADFGGKRYMYVYYRSGMGVFDITDPRKAKLVYRRGQRVGAYGKSDIVNPYAKGDGFGAANISWHKGLRKYVMVQAFEVPRYGIMDEKYREPEGVATLKHWKGLKGFRVYVMDGPLPDQWQLVAERTTDYRHPDAKPGEQQGSGALDIPAWTGGKYMFLSTAPDDRFMLTEFADYIYTPGYQVWDMSDPADPKFVSQFAAPGQILGDPEHEAAYLMNPRAGNRTSWFGSRMPPFMTKAPGEGGKIAFGAMAGLGLYSLDVSDPANIRIVGHVNQVPKFAGTEFDNVDLSQYERTGYIFTNGYPMNDECYEPYKDILVVDARDPAKLSIAAKFPRPVPPADAGFTDFCQRRGSFGPKRSGYLTQPGRFRDGVVAYAFYNGGVQIFDVKDPTKPSIAGYFVPRFPTEAETGGQSQGNLTYGIFAEYDRNILWAFTNHGFYALTSSLIGKPSFKAPAKPWPPRD</sequence>
<keyword evidence="2" id="KW-0732">Signal</keyword>
<protein>
    <recommendedName>
        <fullName evidence="5">LVIVD repeat-containing protein</fullName>
    </recommendedName>
</protein>
<dbReference type="Proteomes" id="UP000058074">
    <property type="component" value="Chromosome"/>
</dbReference>
<accession>A0A0N9UVX6</accession>
<dbReference type="OrthoDB" id="8375at2"/>
<feature type="region of interest" description="Disordered" evidence="1">
    <location>
        <begin position="29"/>
        <end position="49"/>
    </location>
</feature>
<gene>
    <name evidence="3" type="ORF">AN936_00635</name>
</gene>
<dbReference type="KEGG" id="smag:AN936_00635"/>
<evidence type="ECO:0000256" key="2">
    <source>
        <dbReference type="SAM" id="SignalP"/>
    </source>
</evidence>
<feature type="signal peptide" evidence="2">
    <location>
        <begin position="1"/>
        <end position="28"/>
    </location>
</feature>
<name>A0A0N9UVX6_SPHMC</name>
<evidence type="ECO:0000256" key="1">
    <source>
        <dbReference type="SAM" id="MobiDB-lite"/>
    </source>
</evidence>
<evidence type="ECO:0000313" key="3">
    <source>
        <dbReference type="EMBL" id="ALH78929.1"/>
    </source>
</evidence>
<dbReference type="RefSeq" id="WP_054586448.1">
    <property type="nucleotide sequence ID" value="NZ_CP012700.1"/>
</dbReference>
<dbReference type="PATRIC" id="fig|33050.5.peg.129"/>
<feature type="chain" id="PRO_5006039087" description="LVIVD repeat-containing protein" evidence="2">
    <location>
        <begin position="29"/>
        <end position="593"/>
    </location>
</feature>
<organism evidence="3 4">
    <name type="scientific">Sphingopyxis macrogoltabida</name>
    <name type="common">Sphingomonas macrogoltabidus</name>
    <dbReference type="NCBI Taxonomy" id="33050"/>
    <lineage>
        <taxon>Bacteria</taxon>
        <taxon>Pseudomonadati</taxon>
        <taxon>Pseudomonadota</taxon>
        <taxon>Alphaproteobacteria</taxon>
        <taxon>Sphingomonadales</taxon>
        <taxon>Sphingomonadaceae</taxon>
        <taxon>Sphingopyxis</taxon>
    </lineage>
</organism>
<dbReference type="AlphaFoldDB" id="A0A0N9UVX6"/>
<proteinExistence type="predicted"/>